<proteinExistence type="predicted"/>
<dbReference type="SUPFAM" id="SSF50978">
    <property type="entry name" value="WD40 repeat-like"/>
    <property type="match status" value="1"/>
</dbReference>
<gene>
    <name evidence="2" type="ORF">Cvel_3196</name>
</gene>
<dbReference type="AlphaFoldDB" id="A0A0G4FC84"/>
<protein>
    <submittedName>
        <fullName evidence="2">Uncharacterized protein</fullName>
    </submittedName>
</protein>
<reference evidence="2" key="1">
    <citation type="submission" date="2014-11" db="EMBL/GenBank/DDBJ databases">
        <authorList>
            <person name="Otto D Thomas"/>
            <person name="Naeem Raeece"/>
        </authorList>
    </citation>
    <scope>NUCLEOTIDE SEQUENCE</scope>
</reference>
<evidence type="ECO:0000256" key="1">
    <source>
        <dbReference type="SAM" id="MobiDB-lite"/>
    </source>
</evidence>
<evidence type="ECO:0000313" key="2">
    <source>
        <dbReference type="EMBL" id="CEM10801.1"/>
    </source>
</evidence>
<dbReference type="VEuPathDB" id="CryptoDB:Cvel_3196"/>
<feature type="region of interest" description="Disordered" evidence="1">
    <location>
        <begin position="553"/>
        <end position="614"/>
    </location>
</feature>
<feature type="region of interest" description="Disordered" evidence="1">
    <location>
        <begin position="448"/>
        <end position="467"/>
    </location>
</feature>
<dbReference type="InterPro" id="IPR015943">
    <property type="entry name" value="WD40/YVTN_repeat-like_dom_sf"/>
</dbReference>
<sequence>MEAVISEERGSQLGCVHVDSEGKKVILGALDGAATVDLQSRESVQLLGAEQAGATLCVLFTRDGTTAVVSSQDRRLRTFELPSGKMTSEAVLDSHAISLTESADESVLVAGGMRGRVTAWRRRDGSLFCPPVQVHTGPVMDVAVLSTPMPAPAEVEAEEPDKLPLVRKLVACVSEGGGLKVMDLEAVVREKGRGVPGQRDPVPIEDAPVFLPLFDREPVIRLGVSSSFLAVALKTDTIRIVRVSDIIAEGDWLEKERQRKGYKTGPPGRKEEPRPPLPCCVITMDTAPRSLALRGSLLAVGAGTGGIQVYRLSGGQSGGAVSGSEEGAKASGEEEEKEKEKENARDAWFGEKQDNDEEEQGEGANEEKKDEGEQREATEMKKEIGIDLIAQTDEESGHTQDVTGLAFSLIPSNSWSMKLEGQERQVVSLVSASLDKKVKVFEVLVPPEEEERNAGGGRGDDRNPPRSFALWEGTLRYRAGVDGSGASAAGDRRPMSQGARPGPNPFMVSGARPATAMPSTQPKWNDRFFLTFSRYNHLYHPLLREYFDHDRPDASSATPTNPAAANMARAQSTSSLRQAHKQQRPASALPALPSGSLRPPTNTTWPVQPKGARTMDTTVDSSLTVCSVEYLMGFDPAQKRAENRQKVAGLLSEESLLAHLTKDHIRHSKGGTMKDPSGQPSDWDDRFQLLASRENRLTHPMVREYFDASTPLAGRFAHWGKTPHLRRA</sequence>
<feature type="compositionally biased region" description="Basic and acidic residues" evidence="1">
    <location>
        <begin position="326"/>
        <end position="353"/>
    </location>
</feature>
<accession>A0A0G4FC84</accession>
<feature type="region of interest" description="Disordered" evidence="1">
    <location>
        <begin position="315"/>
        <end position="378"/>
    </location>
</feature>
<feature type="compositionally biased region" description="Low complexity" evidence="1">
    <location>
        <begin position="554"/>
        <end position="570"/>
    </location>
</feature>
<name>A0A0G4FC84_9ALVE</name>
<dbReference type="InterPro" id="IPR036322">
    <property type="entry name" value="WD40_repeat_dom_sf"/>
</dbReference>
<dbReference type="Gene3D" id="2.130.10.10">
    <property type="entry name" value="YVTN repeat-like/Quinoprotein amine dehydrogenase"/>
    <property type="match status" value="1"/>
</dbReference>
<dbReference type="EMBL" id="CDMZ01000275">
    <property type="protein sequence ID" value="CEM10801.1"/>
    <property type="molecule type" value="Genomic_DNA"/>
</dbReference>
<feature type="compositionally biased region" description="Basic and acidic residues" evidence="1">
    <location>
        <begin position="365"/>
        <end position="378"/>
    </location>
</feature>
<feature type="region of interest" description="Disordered" evidence="1">
    <location>
        <begin position="258"/>
        <end position="277"/>
    </location>
</feature>
<feature type="region of interest" description="Disordered" evidence="1">
    <location>
        <begin position="481"/>
        <end position="507"/>
    </location>
</feature>
<organism evidence="2">
    <name type="scientific">Chromera velia CCMP2878</name>
    <dbReference type="NCBI Taxonomy" id="1169474"/>
    <lineage>
        <taxon>Eukaryota</taxon>
        <taxon>Sar</taxon>
        <taxon>Alveolata</taxon>
        <taxon>Colpodellida</taxon>
        <taxon>Chromeraceae</taxon>
        <taxon>Chromera</taxon>
    </lineage>
</organism>